<reference evidence="6 7" key="1">
    <citation type="submission" date="2019-01" db="EMBL/GenBank/DDBJ databases">
        <title>Intercellular communication is required for trap formation in the nematode-trapping fungus Duddingtonia flagrans.</title>
        <authorList>
            <person name="Youssar L."/>
            <person name="Wernet V."/>
            <person name="Hensel N."/>
            <person name="Hildebrandt H.-G."/>
            <person name="Fischer R."/>
        </authorList>
    </citation>
    <scope>NUCLEOTIDE SEQUENCE [LARGE SCALE GENOMIC DNA]</scope>
    <source>
        <strain evidence="6 7">CBS H-5679</strain>
    </source>
</reference>
<evidence type="ECO:0000256" key="1">
    <source>
        <dbReference type="ARBA" id="ARBA00022723"/>
    </source>
</evidence>
<dbReference type="GeneID" id="93589106"/>
<sequence length="278" mass="31617">MSNSNETIREKLAAMDISQLNNLDIQDYPPGQGRLINKERARREKAEANVTYTDPTATADARTLESDETVNDSIIPRHQPNDPGAAGSRRFRAKKSPKSDNLSGISPRRENTEPEPWYLFENYHEKVSEKMKDVIFISKIEDGNLKAETNLVGTFKCIALECRAMGWSNGTVATVIRAYYQDDGKLGYSAQVYNQRCRSCKQLASMKLDVDTYVERVVRRLKMWKGEYAPIKWYRRKMLPHDEELCEACKAGHCLTGVVNKQHRLSGVETGQQVPVKI</sequence>
<protein>
    <recommendedName>
        <fullName evidence="5">3CxxC-type domain-containing protein</fullName>
    </recommendedName>
</protein>
<evidence type="ECO:0000256" key="2">
    <source>
        <dbReference type="ARBA" id="ARBA00022771"/>
    </source>
</evidence>
<dbReference type="GO" id="GO:0008270">
    <property type="term" value="F:zinc ion binding"/>
    <property type="evidence" value="ECO:0007669"/>
    <property type="project" value="UniProtKB-KW"/>
</dbReference>
<proteinExistence type="predicted"/>
<keyword evidence="3" id="KW-0862">Zinc</keyword>
<evidence type="ECO:0000313" key="6">
    <source>
        <dbReference type="EMBL" id="RVD82369.1"/>
    </source>
</evidence>
<evidence type="ECO:0000259" key="5">
    <source>
        <dbReference type="SMART" id="SM01328"/>
    </source>
</evidence>
<feature type="region of interest" description="Disordered" evidence="4">
    <location>
        <begin position="40"/>
        <end position="111"/>
    </location>
</feature>
<accession>A0A436ZTV4</accession>
<organism evidence="6 7">
    <name type="scientific">Arthrobotrys flagrans</name>
    <name type="common">Nematode-trapping fungus</name>
    <name type="synonym">Trichothecium flagrans</name>
    <dbReference type="NCBI Taxonomy" id="97331"/>
    <lineage>
        <taxon>Eukaryota</taxon>
        <taxon>Fungi</taxon>
        <taxon>Dikarya</taxon>
        <taxon>Ascomycota</taxon>
        <taxon>Pezizomycotina</taxon>
        <taxon>Orbiliomycetes</taxon>
        <taxon>Orbiliales</taxon>
        <taxon>Orbiliaceae</taxon>
        <taxon>Arthrobotrys</taxon>
    </lineage>
</organism>
<gene>
    <name evidence="6" type="ORF">DFL_006795</name>
</gene>
<dbReference type="InterPro" id="IPR027377">
    <property type="entry name" value="ZAR1/RTP1-5-like_Znf-3CxxC"/>
</dbReference>
<dbReference type="SMART" id="SM01328">
    <property type="entry name" value="zf-3CxxC"/>
    <property type="match status" value="1"/>
</dbReference>
<feature type="domain" description="3CxxC-type" evidence="5">
    <location>
        <begin position="150"/>
        <end position="252"/>
    </location>
</feature>
<keyword evidence="2" id="KW-0863">Zinc-finger</keyword>
<dbReference type="AlphaFoldDB" id="A0A436ZTV4"/>
<dbReference type="VEuPathDB" id="FungiDB:DFL_006795"/>
<evidence type="ECO:0000256" key="4">
    <source>
        <dbReference type="SAM" id="MobiDB-lite"/>
    </source>
</evidence>
<dbReference type="OrthoDB" id="8121437at2759"/>
<evidence type="ECO:0000256" key="3">
    <source>
        <dbReference type="ARBA" id="ARBA00022833"/>
    </source>
</evidence>
<keyword evidence="7" id="KW-1185">Reference proteome</keyword>
<keyword evidence="1" id="KW-0479">Metal-binding</keyword>
<dbReference type="Pfam" id="PF13695">
    <property type="entry name" value="Zn_ribbon_3CxxC"/>
    <property type="match status" value="1"/>
</dbReference>
<dbReference type="RefSeq" id="XP_067487913.1">
    <property type="nucleotide sequence ID" value="XM_067636279.1"/>
</dbReference>
<name>A0A436ZTV4_ARTFL</name>
<comment type="caution">
    <text evidence="6">The sequence shown here is derived from an EMBL/GenBank/DDBJ whole genome shotgun (WGS) entry which is preliminary data.</text>
</comment>
<evidence type="ECO:0000313" key="7">
    <source>
        <dbReference type="Proteomes" id="UP000283090"/>
    </source>
</evidence>
<dbReference type="Proteomes" id="UP000283090">
    <property type="component" value="Unassembled WGS sequence"/>
</dbReference>
<dbReference type="EMBL" id="SAEB01000009">
    <property type="protein sequence ID" value="RVD82369.1"/>
    <property type="molecule type" value="Genomic_DNA"/>
</dbReference>